<proteinExistence type="predicted"/>
<keyword evidence="2" id="KW-1185">Reference proteome</keyword>
<accession>A0A067PAD0</accession>
<dbReference type="EMBL" id="KL197745">
    <property type="protein sequence ID" value="KDQ51744.1"/>
    <property type="molecule type" value="Genomic_DNA"/>
</dbReference>
<name>A0A067PAD0_9AGAM</name>
<gene>
    <name evidence="1" type="ORF">JAAARDRAFT_73408</name>
</gene>
<dbReference type="Proteomes" id="UP000027265">
    <property type="component" value="Unassembled WGS sequence"/>
</dbReference>
<protein>
    <submittedName>
        <fullName evidence="1">Uncharacterized protein</fullName>
    </submittedName>
</protein>
<dbReference type="InParanoid" id="A0A067PAD0"/>
<evidence type="ECO:0000313" key="2">
    <source>
        <dbReference type="Proteomes" id="UP000027265"/>
    </source>
</evidence>
<dbReference type="AlphaFoldDB" id="A0A067PAD0"/>
<dbReference type="HOGENOM" id="CLU_1896520_0_0_1"/>
<evidence type="ECO:0000313" key="1">
    <source>
        <dbReference type="EMBL" id="KDQ51744.1"/>
    </source>
</evidence>
<reference evidence="2" key="1">
    <citation type="journal article" date="2014" name="Proc. Natl. Acad. Sci. U.S.A.">
        <title>Extensive sampling of basidiomycete genomes demonstrates inadequacy of the white-rot/brown-rot paradigm for wood decay fungi.</title>
        <authorList>
            <person name="Riley R."/>
            <person name="Salamov A.A."/>
            <person name="Brown D.W."/>
            <person name="Nagy L.G."/>
            <person name="Floudas D."/>
            <person name="Held B.W."/>
            <person name="Levasseur A."/>
            <person name="Lombard V."/>
            <person name="Morin E."/>
            <person name="Otillar R."/>
            <person name="Lindquist E.A."/>
            <person name="Sun H."/>
            <person name="LaButti K.M."/>
            <person name="Schmutz J."/>
            <person name="Jabbour D."/>
            <person name="Luo H."/>
            <person name="Baker S.E."/>
            <person name="Pisabarro A.G."/>
            <person name="Walton J.D."/>
            <person name="Blanchette R.A."/>
            <person name="Henrissat B."/>
            <person name="Martin F."/>
            <person name="Cullen D."/>
            <person name="Hibbett D.S."/>
            <person name="Grigoriev I.V."/>
        </authorList>
    </citation>
    <scope>NUCLEOTIDE SEQUENCE [LARGE SCALE GENOMIC DNA]</scope>
    <source>
        <strain evidence="2">MUCL 33604</strain>
    </source>
</reference>
<sequence length="134" mass="15147">MDCTALTSHDREQMALAWPRLRELYLTSPSIEFDLSGPSHMDSFRLNRFDFRGSIGFNFFLCQTTDAGSSVKVLNVDDVWWEEGDVRTLAQYIVDAFPYLDEFHSLNLETLGTLARGGSTKTEECLLNWAVIGG</sequence>
<organism evidence="1 2">
    <name type="scientific">Jaapia argillacea MUCL 33604</name>
    <dbReference type="NCBI Taxonomy" id="933084"/>
    <lineage>
        <taxon>Eukaryota</taxon>
        <taxon>Fungi</taxon>
        <taxon>Dikarya</taxon>
        <taxon>Basidiomycota</taxon>
        <taxon>Agaricomycotina</taxon>
        <taxon>Agaricomycetes</taxon>
        <taxon>Agaricomycetidae</taxon>
        <taxon>Jaapiales</taxon>
        <taxon>Jaapiaceae</taxon>
        <taxon>Jaapia</taxon>
    </lineage>
</organism>